<dbReference type="GO" id="GO:0005506">
    <property type="term" value="F:iron ion binding"/>
    <property type="evidence" value="ECO:0007669"/>
    <property type="project" value="InterPro"/>
</dbReference>
<organism evidence="9 10">
    <name type="scientific">Antrodiella citrinella</name>
    <dbReference type="NCBI Taxonomy" id="2447956"/>
    <lineage>
        <taxon>Eukaryota</taxon>
        <taxon>Fungi</taxon>
        <taxon>Dikarya</taxon>
        <taxon>Basidiomycota</taxon>
        <taxon>Agaricomycotina</taxon>
        <taxon>Agaricomycetes</taxon>
        <taxon>Polyporales</taxon>
        <taxon>Steccherinaceae</taxon>
        <taxon>Antrodiella</taxon>
    </lineage>
</organism>
<evidence type="ECO:0000256" key="3">
    <source>
        <dbReference type="ARBA" id="ARBA00010617"/>
    </source>
</evidence>
<dbReference type="InterPro" id="IPR001128">
    <property type="entry name" value="Cyt_P450"/>
</dbReference>
<gene>
    <name evidence="9" type="ORF">EUX98_g1502</name>
</gene>
<keyword evidence="10" id="KW-1185">Reference proteome</keyword>
<dbReference type="Gene3D" id="1.10.630.10">
    <property type="entry name" value="Cytochrome P450"/>
    <property type="match status" value="1"/>
</dbReference>
<evidence type="ECO:0008006" key="11">
    <source>
        <dbReference type="Google" id="ProtNLM"/>
    </source>
</evidence>
<name>A0A4S4N2U2_9APHY</name>
<dbReference type="InterPro" id="IPR050121">
    <property type="entry name" value="Cytochrome_P450_monoxygenase"/>
</dbReference>
<dbReference type="GO" id="GO:0020037">
    <property type="term" value="F:heme binding"/>
    <property type="evidence" value="ECO:0007669"/>
    <property type="project" value="InterPro"/>
</dbReference>
<protein>
    <recommendedName>
        <fullName evidence="11">Cytochrome P450</fullName>
    </recommendedName>
</protein>
<dbReference type="GO" id="GO:0004497">
    <property type="term" value="F:monooxygenase activity"/>
    <property type="evidence" value="ECO:0007669"/>
    <property type="project" value="UniProtKB-KW"/>
</dbReference>
<dbReference type="PANTHER" id="PTHR24305:SF166">
    <property type="entry name" value="CYTOCHROME P450 12A4, MITOCHONDRIAL-RELATED"/>
    <property type="match status" value="1"/>
</dbReference>
<keyword evidence="7" id="KW-0408">Iron</keyword>
<comment type="pathway">
    <text evidence="2">Secondary metabolite biosynthesis.</text>
</comment>
<keyword evidence="6" id="KW-0560">Oxidoreductase</keyword>
<keyword evidence="8" id="KW-0503">Monooxygenase</keyword>
<evidence type="ECO:0000256" key="6">
    <source>
        <dbReference type="ARBA" id="ARBA00023002"/>
    </source>
</evidence>
<evidence type="ECO:0000256" key="2">
    <source>
        <dbReference type="ARBA" id="ARBA00005179"/>
    </source>
</evidence>
<sequence length="474" mass="53521">MALLQTALGLLVAWVIWTVIRTSKQWSPLSNVPGPKPASWFIGESCDLKRFFERHGWAFQKELIGNYGPVVKFSAFLGSPMLYVYDSKALHHIVVKDQYIYEETSVFINFNSLVFGDSLLSSLGERHRRQRKILNPVFNANHMRYIVPTFYRITNQLRKALSNEVKDGQREIDVLSWMTRTALELVGQGGLGHSFDPLDRDWKNPFAEAVKALIPTVSPLFIWVRFLPLVSWLGTPAFHRRVAEMLPLPRLHRTIEIVDTLENKSKEILAQKRALLAQGDGALEQQVGEGKDIMTVLLKENMHASGDEKMSDTEILGHMTALIFAAMETTSGALAHTLQVLSEHPDAQEKLRQEIITARGDQEQIDYDELMNLPYLEAVCRETLRMYSPATQMTRVTTKDVIMPLSTPLRGKDGTMMSELLVPKGTGIVIGILAYNINPAIWGPDAHVWKPERWLEPLPETVTDAHAPGVYSNL</sequence>
<proteinExistence type="inferred from homology"/>
<accession>A0A4S4N2U2</accession>
<dbReference type="InterPro" id="IPR036396">
    <property type="entry name" value="Cyt_P450_sf"/>
</dbReference>
<keyword evidence="4" id="KW-0349">Heme</keyword>
<dbReference type="EMBL" id="SGPM01000017">
    <property type="protein sequence ID" value="THH32685.1"/>
    <property type="molecule type" value="Genomic_DNA"/>
</dbReference>
<keyword evidence="5" id="KW-0479">Metal-binding</keyword>
<evidence type="ECO:0000313" key="10">
    <source>
        <dbReference type="Proteomes" id="UP000308730"/>
    </source>
</evidence>
<evidence type="ECO:0000256" key="4">
    <source>
        <dbReference type="ARBA" id="ARBA00022617"/>
    </source>
</evidence>
<evidence type="ECO:0000313" key="9">
    <source>
        <dbReference type="EMBL" id="THH32685.1"/>
    </source>
</evidence>
<evidence type="ECO:0000256" key="7">
    <source>
        <dbReference type="ARBA" id="ARBA00023004"/>
    </source>
</evidence>
<dbReference type="PANTHER" id="PTHR24305">
    <property type="entry name" value="CYTOCHROME P450"/>
    <property type="match status" value="1"/>
</dbReference>
<dbReference type="GO" id="GO:0016705">
    <property type="term" value="F:oxidoreductase activity, acting on paired donors, with incorporation or reduction of molecular oxygen"/>
    <property type="evidence" value="ECO:0007669"/>
    <property type="project" value="InterPro"/>
</dbReference>
<reference evidence="9 10" key="1">
    <citation type="submission" date="2019-02" db="EMBL/GenBank/DDBJ databases">
        <title>Genome sequencing of the rare red list fungi Antrodiella citrinella (Flaviporus citrinellus).</title>
        <authorList>
            <person name="Buettner E."/>
            <person name="Kellner H."/>
        </authorList>
    </citation>
    <scope>NUCLEOTIDE SEQUENCE [LARGE SCALE GENOMIC DNA]</scope>
    <source>
        <strain evidence="9 10">DSM 108506</strain>
    </source>
</reference>
<comment type="similarity">
    <text evidence="3">Belongs to the cytochrome P450 family.</text>
</comment>
<evidence type="ECO:0000256" key="5">
    <source>
        <dbReference type="ARBA" id="ARBA00022723"/>
    </source>
</evidence>
<dbReference type="AlphaFoldDB" id="A0A4S4N2U2"/>
<dbReference type="Pfam" id="PF00067">
    <property type="entry name" value="p450"/>
    <property type="match status" value="1"/>
</dbReference>
<evidence type="ECO:0000256" key="8">
    <source>
        <dbReference type="ARBA" id="ARBA00023033"/>
    </source>
</evidence>
<dbReference type="Proteomes" id="UP000308730">
    <property type="component" value="Unassembled WGS sequence"/>
</dbReference>
<dbReference type="SUPFAM" id="SSF48264">
    <property type="entry name" value="Cytochrome P450"/>
    <property type="match status" value="1"/>
</dbReference>
<evidence type="ECO:0000256" key="1">
    <source>
        <dbReference type="ARBA" id="ARBA00001971"/>
    </source>
</evidence>
<comment type="caution">
    <text evidence="9">The sequence shown here is derived from an EMBL/GenBank/DDBJ whole genome shotgun (WGS) entry which is preliminary data.</text>
</comment>
<dbReference type="OrthoDB" id="1470350at2759"/>
<comment type="cofactor">
    <cofactor evidence="1">
        <name>heme</name>
        <dbReference type="ChEBI" id="CHEBI:30413"/>
    </cofactor>
</comment>